<accession>A0A645E3U0</accession>
<protein>
    <submittedName>
        <fullName evidence="1">Uncharacterized protein</fullName>
    </submittedName>
</protein>
<gene>
    <name evidence="1" type="ORF">SDC9_143225</name>
</gene>
<evidence type="ECO:0000313" key="1">
    <source>
        <dbReference type="EMBL" id="MPM96068.1"/>
    </source>
</evidence>
<name>A0A645E3U0_9ZZZZ</name>
<reference evidence="1" key="1">
    <citation type="submission" date="2019-08" db="EMBL/GenBank/DDBJ databases">
        <authorList>
            <person name="Kucharzyk K."/>
            <person name="Murdoch R.W."/>
            <person name="Higgins S."/>
            <person name="Loffler F."/>
        </authorList>
    </citation>
    <scope>NUCLEOTIDE SEQUENCE</scope>
</reference>
<proteinExistence type="predicted"/>
<dbReference type="AlphaFoldDB" id="A0A645E3U0"/>
<sequence>MQTQGEHIAGEPLLLIGFIQLELRDKGAFALHTIELALVHQGVDGAANGHACGIKLPAQLRFRRNNISARILPALDAGVDALNDLSKNRLFMGFHLTQPLDQISCLYKIITLYNCF</sequence>
<dbReference type="EMBL" id="VSSQ01042480">
    <property type="protein sequence ID" value="MPM96068.1"/>
    <property type="molecule type" value="Genomic_DNA"/>
</dbReference>
<organism evidence="1">
    <name type="scientific">bioreactor metagenome</name>
    <dbReference type="NCBI Taxonomy" id="1076179"/>
    <lineage>
        <taxon>unclassified sequences</taxon>
        <taxon>metagenomes</taxon>
        <taxon>ecological metagenomes</taxon>
    </lineage>
</organism>
<comment type="caution">
    <text evidence="1">The sequence shown here is derived from an EMBL/GenBank/DDBJ whole genome shotgun (WGS) entry which is preliminary data.</text>
</comment>